<dbReference type="EMBL" id="CP042806">
    <property type="protein sequence ID" value="QEE30685.1"/>
    <property type="molecule type" value="Genomic_DNA"/>
</dbReference>
<dbReference type="KEGG" id="talb:FTW19_23435"/>
<dbReference type="RefSeq" id="WP_147649983.1">
    <property type="nucleotide sequence ID" value="NZ_CP042806.1"/>
</dbReference>
<gene>
    <name evidence="2" type="ORF">FTW19_23435</name>
</gene>
<organism evidence="2 3">
    <name type="scientific">Terriglobus albidus</name>
    <dbReference type="NCBI Taxonomy" id="1592106"/>
    <lineage>
        <taxon>Bacteria</taxon>
        <taxon>Pseudomonadati</taxon>
        <taxon>Acidobacteriota</taxon>
        <taxon>Terriglobia</taxon>
        <taxon>Terriglobales</taxon>
        <taxon>Acidobacteriaceae</taxon>
        <taxon>Terriglobus</taxon>
    </lineage>
</organism>
<evidence type="ECO:0000313" key="2">
    <source>
        <dbReference type="EMBL" id="QEE30685.1"/>
    </source>
</evidence>
<accession>A0A5B9EHP8</accession>
<keyword evidence="3" id="KW-1185">Reference proteome</keyword>
<keyword evidence="1" id="KW-1133">Transmembrane helix</keyword>
<protein>
    <submittedName>
        <fullName evidence="2">MerC domain-containing protein</fullName>
    </submittedName>
</protein>
<feature type="transmembrane region" description="Helical" evidence="1">
    <location>
        <begin position="21"/>
        <end position="47"/>
    </location>
</feature>
<dbReference type="InterPro" id="IPR004891">
    <property type="entry name" value="Mercury-R_MerC"/>
</dbReference>
<keyword evidence="1" id="KW-0472">Membrane</keyword>
<sequence>MQEPQSRAAKTAPSPIDNLGIWTSGLCVIHCLLTPVLLSASAVFAHVLPSDEWVHRSLAVFIAFLGAIALVRGFRLHRKRRVIGLMTGGLGCVFFAAFQGDRLPGHVAEVGVTILGSVLMISAHRLNHTFCNDCECVDACEE</sequence>
<dbReference type="GO" id="GO:0015097">
    <property type="term" value="F:mercury ion transmembrane transporter activity"/>
    <property type="evidence" value="ECO:0007669"/>
    <property type="project" value="InterPro"/>
</dbReference>
<proteinExistence type="predicted"/>
<feature type="transmembrane region" description="Helical" evidence="1">
    <location>
        <begin position="83"/>
        <end position="100"/>
    </location>
</feature>
<feature type="transmembrane region" description="Helical" evidence="1">
    <location>
        <begin position="53"/>
        <end position="71"/>
    </location>
</feature>
<dbReference type="AlphaFoldDB" id="A0A5B9EHP8"/>
<evidence type="ECO:0000256" key="1">
    <source>
        <dbReference type="SAM" id="Phobius"/>
    </source>
</evidence>
<evidence type="ECO:0000313" key="3">
    <source>
        <dbReference type="Proteomes" id="UP000321820"/>
    </source>
</evidence>
<name>A0A5B9EHP8_9BACT</name>
<dbReference type="Proteomes" id="UP000321820">
    <property type="component" value="Chromosome"/>
</dbReference>
<keyword evidence="1" id="KW-0812">Transmembrane</keyword>
<dbReference type="OrthoDB" id="5513249at2"/>
<dbReference type="GO" id="GO:0016020">
    <property type="term" value="C:membrane"/>
    <property type="evidence" value="ECO:0007669"/>
    <property type="project" value="InterPro"/>
</dbReference>
<reference evidence="2 3" key="1">
    <citation type="submission" date="2019-08" db="EMBL/GenBank/DDBJ databases">
        <title>Complete genome sequence of Terriglobus albidus strain ORNL.</title>
        <authorList>
            <person name="Podar M."/>
        </authorList>
    </citation>
    <scope>NUCLEOTIDE SEQUENCE [LARGE SCALE GENOMIC DNA]</scope>
    <source>
        <strain evidence="2 3">ORNL</strain>
    </source>
</reference>
<dbReference type="Pfam" id="PF03203">
    <property type="entry name" value="MerC"/>
    <property type="match status" value="1"/>
</dbReference>